<dbReference type="FunFam" id="1.50.40.10:FF:000342">
    <property type="entry name" value="Calcium-binding mitochondrial carrier protein Aralar1-like Protein"/>
    <property type="match status" value="1"/>
</dbReference>
<evidence type="ECO:0000256" key="1">
    <source>
        <dbReference type="ARBA" id="ARBA00004448"/>
    </source>
</evidence>
<keyword evidence="3 11" id="KW-0813">Transport</keyword>
<dbReference type="GO" id="GO:0005739">
    <property type="term" value="C:mitochondrion"/>
    <property type="evidence" value="ECO:0000318"/>
    <property type="project" value="GO_Central"/>
</dbReference>
<dbReference type="InterPro" id="IPR023395">
    <property type="entry name" value="MCP_dom_sf"/>
</dbReference>
<dbReference type="OrthoDB" id="269120at2759"/>
<keyword evidence="6" id="KW-0999">Mitochondrion inner membrane</keyword>
<dbReference type="SUPFAM" id="SSF103506">
    <property type="entry name" value="Mitochondrial carrier"/>
    <property type="match status" value="1"/>
</dbReference>
<reference evidence="13" key="1">
    <citation type="submission" date="2015-02" db="EMBL/GenBank/DDBJ databases">
        <title>Genome sequencing for Strongylocentrotus purpuratus.</title>
        <authorList>
            <person name="Murali S."/>
            <person name="Liu Y."/>
            <person name="Vee V."/>
            <person name="English A."/>
            <person name="Wang M."/>
            <person name="Skinner E."/>
            <person name="Han Y."/>
            <person name="Muzny D.M."/>
            <person name="Worley K.C."/>
            <person name="Gibbs R.A."/>
        </authorList>
    </citation>
    <scope>NUCLEOTIDE SEQUENCE</scope>
</reference>
<dbReference type="Pfam" id="PF00153">
    <property type="entry name" value="Mito_carr"/>
    <property type="match status" value="3"/>
</dbReference>
<evidence type="ECO:0000256" key="10">
    <source>
        <dbReference type="PROSITE-ProRule" id="PRU00282"/>
    </source>
</evidence>
<comment type="similarity">
    <text evidence="2 11">Belongs to the mitochondrial carrier (TC 2.A.29) family.</text>
</comment>
<dbReference type="GO" id="GO:0005743">
    <property type="term" value="C:mitochondrial inner membrane"/>
    <property type="evidence" value="ECO:0007669"/>
    <property type="project" value="UniProtKB-SubCell"/>
</dbReference>
<dbReference type="FunCoup" id="A0A7M7GKY6">
    <property type="interactions" value="2424"/>
</dbReference>
<protein>
    <submittedName>
        <fullName evidence="12">Uncharacterized protein</fullName>
    </submittedName>
</protein>
<comment type="subcellular location">
    <subcellularLocation>
        <location evidence="1">Mitochondrion inner membrane</location>
        <topology evidence="1">Multi-pass membrane protein</topology>
    </subcellularLocation>
</comment>
<evidence type="ECO:0000256" key="5">
    <source>
        <dbReference type="ARBA" id="ARBA00022737"/>
    </source>
</evidence>
<keyword evidence="4 10" id="KW-0812">Transmembrane</keyword>
<dbReference type="RefSeq" id="XP_030842834.1">
    <property type="nucleotide sequence ID" value="XM_030986974.1"/>
</dbReference>
<dbReference type="InterPro" id="IPR002067">
    <property type="entry name" value="MCP"/>
</dbReference>
<name>A0A7M7GKY6_STRPU</name>
<dbReference type="PROSITE" id="PS50920">
    <property type="entry name" value="SOLCAR"/>
    <property type="match status" value="3"/>
</dbReference>
<dbReference type="AlphaFoldDB" id="A0A7M7GKY6"/>
<dbReference type="Gene3D" id="1.50.40.10">
    <property type="entry name" value="Mitochondrial carrier domain"/>
    <property type="match status" value="2"/>
</dbReference>
<evidence type="ECO:0000256" key="9">
    <source>
        <dbReference type="ARBA" id="ARBA00023136"/>
    </source>
</evidence>
<feature type="repeat" description="Solcar" evidence="10">
    <location>
        <begin position="232"/>
        <end position="316"/>
    </location>
</feature>
<feature type="repeat" description="Solcar" evidence="10">
    <location>
        <begin position="13"/>
        <end position="123"/>
    </location>
</feature>
<evidence type="ECO:0000256" key="11">
    <source>
        <dbReference type="RuleBase" id="RU000488"/>
    </source>
</evidence>
<dbReference type="InParanoid" id="A0A7M7GKY6"/>
<keyword evidence="5" id="KW-0677">Repeat</keyword>
<feature type="repeat" description="Solcar" evidence="10">
    <location>
        <begin position="131"/>
        <end position="217"/>
    </location>
</feature>
<evidence type="ECO:0000256" key="4">
    <source>
        <dbReference type="ARBA" id="ARBA00022692"/>
    </source>
</evidence>
<dbReference type="OMA" id="IACLIAY"/>
<dbReference type="InterPro" id="IPR018108">
    <property type="entry name" value="MCP_transmembrane"/>
</dbReference>
<evidence type="ECO:0000256" key="2">
    <source>
        <dbReference type="ARBA" id="ARBA00006375"/>
    </source>
</evidence>
<dbReference type="GO" id="GO:1990519">
    <property type="term" value="P:pyrimidine nucleotide import into mitochondrion"/>
    <property type="evidence" value="ECO:0000318"/>
    <property type="project" value="GO_Central"/>
</dbReference>
<dbReference type="KEGG" id="spu:115924553"/>
<keyword evidence="8" id="KW-0496">Mitochondrion</keyword>
<accession>A0A7M7GKY6</accession>
<evidence type="ECO:0000256" key="3">
    <source>
        <dbReference type="ARBA" id="ARBA00022448"/>
    </source>
</evidence>
<reference evidence="12" key="2">
    <citation type="submission" date="2021-01" db="UniProtKB">
        <authorList>
            <consortium name="EnsemblMetazoa"/>
        </authorList>
    </citation>
    <scope>IDENTIFICATION</scope>
</reference>
<evidence type="ECO:0000313" key="13">
    <source>
        <dbReference type="Proteomes" id="UP000007110"/>
    </source>
</evidence>
<sequence>MPETETMHRPTISPHMTHVVAGGVGGTVGAVITCPLEIVKTRLQSSTTTLRPLPAGGISVSTGGSIIHVEDCGRRTGSIVKCIKQIIEAEGATALFKGLGPTLVGVAPSRAIYFGAYANTKSFLNSRLTPESSLVHLLSAGSAGFISCSLTNPIWMVKTRMQLDERKGPAYNNMLKCAKHVYQTEGLRGFYRGVTASYAGLSETMIHFVIYEKIKQLIQAQNYSTSSDRRPWDFVCFMGAAATSKTIASTLAYPHEVARTRLRQEGNKYRTFFQTLITIFKEERYRGLYGGLGTHLVRQIPNTAIIMATYEFVVYLFNRC</sequence>
<evidence type="ECO:0000313" key="12">
    <source>
        <dbReference type="EnsemblMetazoa" id="XP_003726435"/>
    </source>
</evidence>
<dbReference type="GO" id="GO:0015218">
    <property type="term" value="F:pyrimidine nucleotide transmembrane transporter activity"/>
    <property type="evidence" value="ECO:0000318"/>
    <property type="project" value="GO_Central"/>
</dbReference>
<dbReference type="InterPro" id="IPR049562">
    <property type="entry name" value="SLC25A33/36-like"/>
</dbReference>
<evidence type="ECO:0000256" key="6">
    <source>
        <dbReference type="ARBA" id="ARBA00022792"/>
    </source>
</evidence>
<evidence type="ECO:0000256" key="8">
    <source>
        <dbReference type="ARBA" id="ARBA00023128"/>
    </source>
</evidence>
<dbReference type="Proteomes" id="UP000007110">
    <property type="component" value="Unassembled WGS sequence"/>
</dbReference>
<dbReference type="RefSeq" id="XP_003726435.1">
    <property type="nucleotide sequence ID" value="XM_003726387.3"/>
</dbReference>
<dbReference type="PANTHER" id="PTHR45829:SF4">
    <property type="entry name" value="MITOCHONDRIAL CARRIER PROTEIN RIM2"/>
    <property type="match status" value="1"/>
</dbReference>
<keyword evidence="7" id="KW-1133">Transmembrane helix</keyword>
<keyword evidence="13" id="KW-1185">Reference proteome</keyword>
<dbReference type="EnsemblMetazoa" id="XM_030986974">
    <property type="protein sequence ID" value="XP_030842834"/>
    <property type="gene ID" value="LOC115924553"/>
</dbReference>
<proteinExistence type="inferred from homology"/>
<dbReference type="GeneID" id="100893731"/>
<evidence type="ECO:0000256" key="7">
    <source>
        <dbReference type="ARBA" id="ARBA00022989"/>
    </source>
</evidence>
<dbReference type="EnsemblMetazoa" id="XM_003726387">
    <property type="protein sequence ID" value="XP_003726435"/>
    <property type="gene ID" value="LOC100893731"/>
</dbReference>
<dbReference type="GeneID" id="115924553"/>
<keyword evidence="9 10" id="KW-0472">Membrane</keyword>
<dbReference type="PRINTS" id="PR00926">
    <property type="entry name" value="MITOCARRIER"/>
</dbReference>
<dbReference type="KEGG" id="spu:100893731"/>
<dbReference type="PANTHER" id="PTHR45829">
    <property type="entry name" value="MITOCHONDRIAL CARRIER PROTEIN RIM2"/>
    <property type="match status" value="1"/>
</dbReference>
<organism evidence="12 13">
    <name type="scientific">Strongylocentrotus purpuratus</name>
    <name type="common">Purple sea urchin</name>
    <dbReference type="NCBI Taxonomy" id="7668"/>
    <lineage>
        <taxon>Eukaryota</taxon>
        <taxon>Metazoa</taxon>
        <taxon>Echinodermata</taxon>
        <taxon>Eleutherozoa</taxon>
        <taxon>Echinozoa</taxon>
        <taxon>Echinoidea</taxon>
        <taxon>Euechinoidea</taxon>
        <taxon>Echinacea</taxon>
        <taxon>Camarodonta</taxon>
        <taxon>Echinidea</taxon>
        <taxon>Strongylocentrotidae</taxon>
        <taxon>Strongylocentrotus</taxon>
    </lineage>
</organism>